<reference evidence="3 4" key="1">
    <citation type="submission" date="2023-10" db="EMBL/GenBank/DDBJ databases">
        <title>Characteristics and mechanism of a salt-tolerant marine origin heterotrophic nitrifying- aerobic denitrifying bacteria Marinobacter xestospongiae HN1.</title>
        <authorList>
            <person name="Qi R."/>
        </authorList>
    </citation>
    <scope>NUCLEOTIDE SEQUENCE [LARGE SCALE GENOMIC DNA]</scope>
    <source>
        <strain evidence="3 4">HN1</strain>
    </source>
</reference>
<dbReference type="Proteomes" id="UP001269819">
    <property type="component" value="Unassembled WGS sequence"/>
</dbReference>
<dbReference type="HAMAP" id="MF_01678">
    <property type="entry name" value="Salvage_MtnA"/>
    <property type="match status" value="1"/>
</dbReference>
<feature type="active site" description="Proton donor" evidence="2">
    <location>
        <position position="258"/>
    </location>
</feature>
<dbReference type="RefSeq" id="WP_316974505.1">
    <property type="nucleotide sequence ID" value="NZ_JAWIIJ010000010.1"/>
</dbReference>
<dbReference type="InterPro" id="IPR037171">
    <property type="entry name" value="NagB/RpiA_transferase-like"/>
</dbReference>
<dbReference type="PANTHER" id="PTHR43475">
    <property type="entry name" value="METHYLTHIORIBOSE-1-PHOSPHATE ISOMERASE"/>
    <property type="match status" value="1"/>
</dbReference>
<evidence type="ECO:0000313" key="4">
    <source>
        <dbReference type="Proteomes" id="UP001269819"/>
    </source>
</evidence>
<dbReference type="EMBL" id="JAWIIJ010000010">
    <property type="protein sequence ID" value="MDV2080046.1"/>
    <property type="molecule type" value="Genomic_DNA"/>
</dbReference>
<keyword evidence="2" id="KW-0486">Methionine biosynthesis</keyword>
<keyword evidence="2" id="KW-0028">Amino-acid biosynthesis</keyword>
<comment type="similarity">
    <text evidence="2">Belongs to the EIF-2B alpha/beta/delta subunits family. MtnA subfamily.</text>
</comment>
<dbReference type="Pfam" id="PF01008">
    <property type="entry name" value="IF-2B"/>
    <property type="match status" value="1"/>
</dbReference>
<feature type="site" description="Transition state stabilizer" evidence="2">
    <location>
        <position position="178"/>
    </location>
</feature>
<gene>
    <name evidence="2 3" type="primary">mtnA</name>
    <name evidence="3" type="ORF">RYS15_15280</name>
</gene>
<name>A0ABU3W211_9GAMM</name>
<organism evidence="3 4">
    <name type="scientific">Marinobacter xestospongiae</name>
    <dbReference type="NCBI Taxonomy" id="994319"/>
    <lineage>
        <taxon>Bacteria</taxon>
        <taxon>Pseudomonadati</taxon>
        <taxon>Pseudomonadota</taxon>
        <taxon>Gammaproteobacteria</taxon>
        <taxon>Pseudomonadales</taxon>
        <taxon>Marinobacteraceae</taxon>
        <taxon>Marinobacter</taxon>
    </lineage>
</organism>
<dbReference type="Gene3D" id="3.40.50.10470">
    <property type="entry name" value="Translation initiation factor eif-2b, domain 2"/>
    <property type="match status" value="1"/>
</dbReference>
<dbReference type="NCBIfam" id="TIGR00512">
    <property type="entry name" value="salvage_mtnA"/>
    <property type="match status" value="1"/>
</dbReference>
<feature type="binding site" evidence="2">
    <location>
        <begin position="70"/>
        <end position="72"/>
    </location>
    <ligand>
        <name>substrate</name>
    </ligand>
</feature>
<evidence type="ECO:0000313" key="3">
    <source>
        <dbReference type="EMBL" id="MDV2080046.1"/>
    </source>
</evidence>
<comment type="function">
    <text evidence="2">Catalyzes the interconversion of methylthioribose-1-phosphate (MTR-1-P) into methylthioribulose-1-phosphate (MTRu-1-P).</text>
</comment>
<dbReference type="EC" id="5.3.1.23" evidence="2"/>
<dbReference type="InterPro" id="IPR011559">
    <property type="entry name" value="Initiation_fac_2B_a/b/d"/>
</dbReference>
<keyword evidence="1 2" id="KW-0413">Isomerase</keyword>
<dbReference type="InterPro" id="IPR042529">
    <property type="entry name" value="IF_2B-like_C"/>
</dbReference>
<dbReference type="NCBIfam" id="TIGR00524">
    <property type="entry name" value="eIF-2B_rel"/>
    <property type="match status" value="1"/>
</dbReference>
<dbReference type="NCBIfam" id="NF004326">
    <property type="entry name" value="PRK05720.1"/>
    <property type="match status" value="1"/>
</dbReference>
<accession>A0ABU3W211</accession>
<protein>
    <recommendedName>
        <fullName evidence="2">Methylthioribose-1-phosphate isomerase</fullName>
        <shortName evidence="2">M1Pi</shortName>
        <shortName evidence="2">MTR-1-P isomerase</shortName>
        <ecNumber evidence="2">5.3.1.23</ecNumber>
    </recommendedName>
    <alternativeName>
        <fullName evidence="2">S-methyl-5-thioribose-1-phosphate isomerase</fullName>
    </alternativeName>
</protein>
<dbReference type="InterPro" id="IPR027363">
    <property type="entry name" value="M1Pi_N"/>
</dbReference>
<feature type="binding site" evidence="2">
    <location>
        <position position="217"/>
    </location>
    <ligand>
        <name>substrate</name>
    </ligand>
</feature>
<dbReference type="InterPro" id="IPR000649">
    <property type="entry name" value="IF-2B-related"/>
</dbReference>
<dbReference type="SUPFAM" id="SSF100950">
    <property type="entry name" value="NagB/RpiA/CoA transferase-like"/>
    <property type="match status" value="1"/>
</dbReference>
<evidence type="ECO:0000256" key="2">
    <source>
        <dbReference type="HAMAP-Rule" id="MF_01678"/>
    </source>
</evidence>
<dbReference type="Gene3D" id="1.20.120.420">
    <property type="entry name" value="translation initiation factor eif-2b, domain 1"/>
    <property type="match status" value="1"/>
</dbReference>
<dbReference type="GO" id="GO:0046523">
    <property type="term" value="F:S-methyl-5-thioribose-1-phosphate isomerase activity"/>
    <property type="evidence" value="ECO:0007669"/>
    <property type="project" value="UniProtKB-EC"/>
</dbReference>
<dbReference type="PANTHER" id="PTHR43475:SF1">
    <property type="entry name" value="METHYLTHIORIBOSE-1-PHOSPHATE ISOMERASE"/>
    <property type="match status" value="1"/>
</dbReference>
<comment type="pathway">
    <text evidence="2">Amino-acid biosynthesis; L-methionine biosynthesis via salvage pathway; L-methionine from S-methyl-5-thio-alpha-D-ribose 1-phosphate: step 1/6.</text>
</comment>
<feature type="binding site" evidence="2">
    <location>
        <begin position="268"/>
        <end position="269"/>
    </location>
    <ligand>
        <name>substrate</name>
    </ligand>
</feature>
<comment type="catalytic activity">
    <reaction evidence="2">
        <text>5-(methylsulfanyl)-alpha-D-ribose 1-phosphate = 5-(methylsulfanyl)-D-ribulose 1-phosphate</text>
        <dbReference type="Rhea" id="RHEA:19989"/>
        <dbReference type="ChEBI" id="CHEBI:58533"/>
        <dbReference type="ChEBI" id="CHEBI:58548"/>
        <dbReference type="EC" id="5.3.1.23"/>
    </reaction>
</comment>
<dbReference type="InterPro" id="IPR005251">
    <property type="entry name" value="IF-M1Pi"/>
</dbReference>
<comment type="caution">
    <text evidence="3">The sequence shown here is derived from an EMBL/GenBank/DDBJ whole genome shotgun (WGS) entry which is preliminary data.</text>
</comment>
<feature type="binding site" evidence="2">
    <location>
        <position position="110"/>
    </location>
    <ligand>
        <name>substrate</name>
    </ligand>
</feature>
<keyword evidence="4" id="KW-1185">Reference proteome</keyword>
<proteinExistence type="inferred from homology"/>
<sequence length="368" mass="39180">MSEFNPALALASLGGTQSDAQNRTLGTVAIRWFGDRLELLDQRLLPGQEQWLSLASAVEVASCIRDMVVRGAPAIGISAAYGMALAAQQARADQWRHDLAEASRVLAASRPTAVNLFWALKRIATVLDDCEDLAVARARLTETAEAIHREDLAANLAMADHALSVMAEEAPFSVLTHCNTGALATGGYGTALGVIRRLHESGRLQRVYADETRPWLQGSRLTAWELTRDGIPVTLNADGAAAWVLARGDVRWVVVGADRITANGDVANKIGTYSLAVLARHHGVKFMVVAPSSTVDMSLQSGESIPIEERGGDEVRQVQGQPLAPAQVDVFNPVFDVTPAGLIDAIVTEKGVIEQPGPTAMAAVFGAH</sequence>
<evidence type="ECO:0000256" key="1">
    <source>
        <dbReference type="ARBA" id="ARBA00023235"/>
    </source>
</evidence>